<evidence type="ECO:0000313" key="2">
    <source>
        <dbReference type="EMBL" id="MBO2009952.1"/>
    </source>
</evidence>
<feature type="domain" description="PKD" evidence="1">
    <location>
        <begin position="322"/>
        <end position="372"/>
    </location>
</feature>
<dbReference type="Gene3D" id="2.60.40.10">
    <property type="entry name" value="Immunoglobulins"/>
    <property type="match status" value="1"/>
</dbReference>
<dbReference type="EMBL" id="JAGETZ010000005">
    <property type="protein sequence ID" value="MBO2009952.1"/>
    <property type="molecule type" value="Genomic_DNA"/>
</dbReference>
<dbReference type="SMART" id="SM00089">
    <property type="entry name" value="PKD"/>
    <property type="match status" value="1"/>
</dbReference>
<dbReference type="Pfam" id="PF18911">
    <property type="entry name" value="PKD_4"/>
    <property type="match status" value="1"/>
</dbReference>
<dbReference type="CDD" id="cd00146">
    <property type="entry name" value="PKD"/>
    <property type="match status" value="1"/>
</dbReference>
<proteinExistence type="predicted"/>
<dbReference type="InterPro" id="IPR035986">
    <property type="entry name" value="PKD_dom_sf"/>
</dbReference>
<dbReference type="PROSITE" id="PS50093">
    <property type="entry name" value="PKD"/>
    <property type="match status" value="1"/>
</dbReference>
<dbReference type="Gene3D" id="2.60.40.1190">
    <property type="match status" value="1"/>
</dbReference>
<name>A0ABS3QFK3_9BACT</name>
<evidence type="ECO:0000313" key="3">
    <source>
        <dbReference type="Proteomes" id="UP000664369"/>
    </source>
</evidence>
<dbReference type="InterPro" id="IPR013783">
    <property type="entry name" value="Ig-like_fold"/>
</dbReference>
<sequence length="385" mass="43762">MERGHRSCANENRLAPLFAGEALGARFRHWTSYFATLCLLILNLAVHAQEDRGFKVYQFPANMIPRIDGKADDWATFPKEYMVGTDQLRDDSGHYPKPDSTNLDVKVRVAWVAGLNRLYFLYEAYDNYWDFSLPGLHNDTFEIVVDGDMSGGPLIAEQHPNQELPLMERYFAFHGVHAQNYHIFMPAVGKDWCLAWGAQPWIKELPYSNIAYSYDFKPGQPGKLTAEFWITPFDYAGAEGPARAVESVLSDNKKIGLTWAVIDYDDVQDESKKGFWNLSKNHKMYGNSSLGTVFTLLPLAAQYLPKLAAQWSFQVTDMAHRQVTFLDKSRGSVKRWHWDFGDGSTSTEQNPVHRYKDAGKYLVVLDVEGPAGKARMAKLWDVAVK</sequence>
<accession>A0ABS3QFK3</accession>
<gene>
    <name evidence="2" type="ORF">J4E00_12890</name>
</gene>
<organism evidence="2 3">
    <name type="scientific">Hymenobacter negativus</name>
    <dbReference type="NCBI Taxonomy" id="2795026"/>
    <lineage>
        <taxon>Bacteria</taxon>
        <taxon>Pseudomonadati</taxon>
        <taxon>Bacteroidota</taxon>
        <taxon>Cytophagia</taxon>
        <taxon>Cytophagales</taxon>
        <taxon>Hymenobacteraceae</taxon>
        <taxon>Hymenobacter</taxon>
    </lineage>
</organism>
<comment type="caution">
    <text evidence="2">The sequence shown here is derived from an EMBL/GenBank/DDBJ whole genome shotgun (WGS) entry which is preliminary data.</text>
</comment>
<dbReference type="SUPFAM" id="SSF49299">
    <property type="entry name" value="PKD domain"/>
    <property type="match status" value="1"/>
</dbReference>
<dbReference type="InterPro" id="IPR000601">
    <property type="entry name" value="PKD_dom"/>
</dbReference>
<protein>
    <submittedName>
        <fullName evidence="2">PKD domain-containing protein</fullName>
    </submittedName>
</protein>
<dbReference type="RefSeq" id="WP_208175587.1">
    <property type="nucleotide sequence ID" value="NZ_JAGETZ010000005.1"/>
</dbReference>
<evidence type="ECO:0000259" key="1">
    <source>
        <dbReference type="PROSITE" id="PS50093"/>
    </source>
</evidence>
<dbReference type="Proteomes" id="UP000664369">
    <property type="component" value="Unassembled WGS sequence"/>
</dbReference>
<dbReference type="InterPro" id="IPR022409">
    <property type="entry name" value="PKD/Chitinase_dom"/>
</dbReference>
<keyword evidence="3" id="KW-1185">Reference proteome</keyword>
<reference evidence="2 3" key="1">
    <citation type="submission" date="2021-03" db="EMBL/GenBank/DDBJ databases">
        <authorList>
            <person name="Kim M.K."/>
        </authorList>
    </citation>
    <scope>NUCLEOTIDE SEQUENCE [LARGE SCALE GENOMIC DNA]</scope>
    <source>
        <strain evidence="2 3">BT442</strain>
    </source>
</reference>